<evidence type="ECO:0000313" key="6">
    <source>
        <dbReference type="Proteomes" id="UP000267341"/>
    </source>
</evidence>
<dbReference type="Proteomes" id="UP000267341">
    <property type="component" value="Unassembled WGS sequence"/>
</dbReference>
<dbReference type="Pfam" id="PF13439">
    <property type="entry name" value="Glyco_transf_4"/>
    <property type="match status" value="1"/>
</dbReference>
<dbReference type="EMBL" id="UAVL01000018">
    <property type="protein sequence ID" value="SQA64257.1"/>
    <property type="molecule type" value="Genomic_DNA"/>
</dbReference>
<evidence type="ECO:0000259" key="1">
    <source>
        <dbReference type="Pfam" id="PF00534"/>
    </source>
</evidence>
<evidence type="ECO:0000313" key="3">
    <source>
        <dbReference type="EMBL" id="RKR53441.1"/>
    </source>
</evidence>
<comment type="caution">
    <text evidence="4">The sequence shown here is derived from an EMBL/GenBank/DDBJ whole genome shotgun (WGS) entry which is preliminary data.</text>
</comment>
<dbReference type="AlphaFoldDB" id="A0AB38G1M9"/>
<protein>
    <submittedName>
        <fullName evidence="4">Probable poly(Glycerol-phosphate) alpha-glucosyltransferase</fullName>
        <ecNumber evidence="4">2.4.1.52</ecNumber>
    </submittedName>
    <submittedName>
        <fullName evidence="3">UDP-D-galactose:(Glucosyl)LPS alpha-1,6-D-galactosyltransferase</fullName>
    </submittedName>
</protein>
<dbReference type="RefSeq" id="WP_038253633.1">
    <property type="nucleotide sequence ID" value="NZ_CAKMYC010000003.1"/>
</dbReference>
<keyword evidence="4" id="KW-0808">Transferase</keyword>
<proteinExistence type="predicted"/>
<feature type="domain" description="Glycosyltransferase subfamily 4-like N-terminal" evidence="2">
    <location>
        <begin position="17"/>
        <end position="168"/>
    </location>
</feature>
<dbReference type="Gene3D" id="3.40.50.2000">
    <property type="entry name" value="Glycogen Phosphorylase B"/>
    <property type="match status" value="2"/>
</dbReference>
<accession>A0AB38G1M9</accession>
<dbReference type="SUPFAM" id="SSF53756">
    <property type="entry name" value="UDP-Glycosyltransferase/glycogen phosphorylase"/>
    <property type="match status" value="1"/>
</dbReference>
<keyword evidence="4" id="KW-0328">Glycosyltransferase</keyword>
<reference evidence="4 5" key="1">
    <citation type="submission" date="2018-06" db="EMBL/GenBank/DDBJ databases">
        <authorList>
            <consortium name="Pathogen Informatics"/>
            <person name="Doyle S."/>
        </authorList>
    </citation>
    <scope>NUCLEOTIDE SEQUENCE [LARGE SCALE GENOMIC DNA]</scope>
    <source>
        <strain evidence="4 5">NCTC11967</strain>
    </source>
</reference>
<dbReference type="PANTHER" id="PTHR12526">
    <property type="entry name" value="GLYCOSYLTRANSFERASE"/>
    <property type="match status" value="1"/>
</dbReference>
<dbReference type="GO" id="GO:0047265">
    <property type="term" value="F:poly(glycerol-phosphate) alpha-glucosyltransferase activity"/>
    <property type="evidence" value="ECO:0007669"/>
    <property type="project" value="UniProtKB-EC"/>
</dbReference>
<evidence type="ECO:0000259" key="2">
    <source>
        <dbReference type="Pfam" id="PF13439"/>
    </source>
</evidence>
<dbReference type="InterPro" id="IPR028098">
    <property type="entry name" value="Glyco_trans_4-like_N"/>
</dbReference>
<dbReference type="EC" id="2.4.1.52" evidence="4"/>
<dbReference type="GO" id="GO:1901135">
    <property type="term" value="P:carbohydrate derivative metabolic process"/>
    <property type="evidence" value="ECO:0007669"/>
    <property type="project" value="UniProtKB-ARBA"/>
</dbReference>
<evidence type="ECO:0000313" key="4">
    <source>
        <dbReference type="EMBL" id="SQA64257.1"/>
    </source>
</evidence>
<dbReference type="InterPro" id="IPR001296">
    <property type="entry name" value="Glyco_trans_1"/>
</dbReference>
<dbReference type="Proteomes" id="UP000251313">
    <property type="component" value="Unassembled WGS sequence"/>
</dbReference>
<dbReference type="EMBL" id="RBIZ01000006">
    <property type="protein sequence ID" value="RKR53441.1"/>
    <property type="molecule type" value="Genomic_DNA"/>
</dbReference>
<sequence>MHLNKIIIAGYELSGLGGMETVCSTLVSLLRRQHPGIDISFVFFKEGRSHVSDDWLGGNRHVRITSGIKHTKIRRLSFAHKLRKIISQEKPELIIALDTLSCFISNIARRYTRHKPVTFSWLHFSTHNLYKAEYVQRADYHLAISTEIKEQLIAMGIEGRRITTIYNPLPRHPFCIARPNGVPRFIYVGRVIADGQKNMRGLFEALSQVQGEWQLDIVGDGQDKSLLQTLAESLGISARIGWHGWQTRPWEYISTTLSGVTCLLSTSNYEGFGMSIAEASSYGVYAISSDCRTGPRDIIRENVNGNIYPLEKPGELVTLLQQVVDGKSLPANSTIQHAIEGFYEDNYIQHVVQAFEQAGLHLPVRQAG</sequence>
<evidence type="ECO:0000313" key="5">
    <source>
        <dbReference type="Proteomes" id="UP000251313"/>
    </source>
</evidence>
<reference evidence="3 6" key="2">
    <citation type="submission" date="2018-10" db="EMBL/GenBank/DDBJ databases">
        <title>Genomic Encyclopedia of Type Strains, Phase IV (KMG-IV): sequencing the most valuable type-strain genomes for metagenomic binning, comparative biology and taxonomic classification.</title>
        <authorList>
            <person name="Goeker M."/>
        </authorList>
    </citation>
    <scope>NUCLEOTIDE SEQUENCE [LARGE SCALE GENOMIC DNA]</scope>
    <source>
        <strain evidence="3 6">DSM 5079</strain>
    </source>
</reference>
<organism evidence="4 5">
    <name type="scientific">Yokenella regensburgei</name>
    <dbReference type="NCBI Taxonomy" id="158877"/>
    <lineage>
        <taxon>Bacteria</taxon>
        <taxon>Pseudomonadati</taxon>
        <taxon>Pseudomonadota</taxon>
        <taxon>Gammaproteobacteria</taxon>
        <taxon>Enterobacterales</taxon>
        <taxon>Enterobacteriaceae</taxon>
        <taxon>Yokenella</taxon>
    </lineage>
</organism>
<keyword evidence="6" id="KW-1185">Reference proteome</keyword>
<gene>
    <name evidence="4" type="primary">tagE</name>
    <name evidence="3" type="ORF">C7387_3896</name>
    <name evidence="4" type="ORF">NCTC11967_03355</name>
</gene>
<dbReference type="Pfam" id="PF00534">
    <property type="entry name" value="Glycos_transf_1"/>
    <property type="match status" value="1"/>
</dbReference>
<dbReference type="CDD" id="cd03811">
    <property type="entry name" value="GT4_GT28_WabH-like"/>
    <property type="match status" value="1"/>
</dbReference>
<name>A0AB38G1M9_9ENTR</name>
<dbReference type="GeneID" id="66905869"/>
<feature type="domain" description="Glycosyl transferase family 1" evidence="1">
    <location>
        <begin position="178"/>
        <end position="331"/>
    </location>
</feature>
<dbReference type="PANTHER" id="PTHR12526:SF630">
    <property type="entry name" value="GLYCOSYLTRANSFERASE"/>
    <property type="match status" value="1"/>
</dbReference>